<proteinExistence type="predicted"/>
<dbReference type="PANTHER" id="PTHR10380:SF173">
    <property type="entry name" value="CUTICULAR PROTEIN 47EF, ISOFORM C-RELATED"/>
    <property type="match status" value="1"/>
</dbReference>
<keyword evidence="7" id="KW-1185">Reference proteome</keyword>
<gene>
    <name evidence="6" type="ORF">CDAR_497031</name>
</gene>
<feature type="compositionally biased region" description="Polar residues" evidence="4">
    <location>
        <begin position="234"/>
        <end position="245"/>
    </location>
</feature>
<dbReference type="InterPro" id="IPR050468">
    <property type="entry name" value="Cuticle_Struct_Prot"/>
</dbReference>
<keyword evidence="5" id="KW-0732">Signal</keyword>
<dbReference type="AlphaFoldDB" id="A0AAV4S461"/>
<evidence type="ECO:0000256" key="1">
    <source>
        <dbReference type="ARBA" id="ARBA00002980"/>
    </source>
</evidence>
<dbReference type="Pfam" id="PF00379">
    <property type="entry name" value="Chitin_bind_4"/>
    <property type="match status" value="1"/>
</dbReference>
<dbReference type="InterPro" id="IPR031311">
    <property type="entry name" value="CHIT_BIND_RR_consensus"/>
</dbReference>
<dbReference type="GO" id="GO:0008010">
    <property type="term" value="F:structural constituent of chitin-based larval cuticle"/>
    <property type="evidence" value="ECO:0007669"/>
    <property type="project" value="TreeGrafter"/>
</dbReference>
<evidence type="ECO:0000313" key="6">
    <source>
        <dbReference type="EMBL" id="GIY27512.1"/>
    </source>
</evidence>
<reference evidence="6 7" key="1">
    <citation type="submission" date="2021-06" db="EMBL/GenBank/DDBJ databases">
        <title>Caerostris darwini draft genome.</title>
        <authorList>
            <person name="Kono N."/>
            <person name="Arakawa K."/>
        </authorList>
    </citation>
    <scope>NUCLEOTIDE SEQUENCE [LARGE SCALE GENOMIC DNA]</scope>
</reference>
<feature type="region of interest" description="Disordered" evidence="4">
    <location>
        <begin position="234"/>
        <end position="253"/>
    </location>
</feature>
<dbReference type="PROSITE" id="PS51155">
    <property type="entry name" value="CHIT_BIND_RR_2"/>
    <property type="match status" value="1"/>
</dbReference>
<dbReference type="Proteomes" id="UP001054837">
    <property type="component" value="Unassembled WGS sequence"/>
</dbReference>
<protein>
    <submittedName>
        <fullName evidence="6">Cuticle protein 14 isoform b</fullName>
    </submittedName>
</protein>
<feature type="chain" id="PRO_5043383064" evidence="5">
    <location>
        <begin position="25"/>
        <end position="253"/>
    </location>
</feature>
<feature type="signal peptide" evidence="5">
    <location>
        <begin position="1"/>
        <end position="24"/>
    </location>
</feature>
<evidence type="ECO:0000256" key="5">
    <source>
        <dbReference type="SAM" id="SignalP"/>
    </source>
</evidence>
<accession>A0AAV4S461</accession>
<evidence type="ECO:0000256" key="3">
    <source>
        <dbReference type="PROSITE-ProRule" id="PRU00497"/>
    </source>
</evidence>
<comment type="caution">
    <text evidence="6">The sequence shown here is derived from an EMBL/GenBank/DDBJ whole genome shotgun (WGS) entry which is preliminary data.</text>
</comment>
<dbReference type="InterPro" id="IPR000618">
    <property type="entry name" value="Insect_cuticle"/>
</dbReference>
<comment type="function">
    <text evidence="1">Component of the rigid cuticle of the spider.</text>
</comment>
<dbReference type="PANTHER" id="PTHR10380">
    <property type="entry name" value="CUTICLE PROTEIN"/>
    <property type="match status" value="1"/>
</dbReference>
<dbReference type="PROSITE" id="PS00233">
    <property type="entry name" value="CHIT_BIND_RR_1"/>
    <property type="match status" value="1"/>
</dbReference>
<dbReference type="EMBL" id="BPLQ01007064">
    <property type="protein sequence ID" value="GIY27512.1"/>
    <property type="molecule type" value="Genomic_DNA"/>
</dbReference>
<name>A0AAV4S461_9ARAC</name>
<evidence type="ECO:0000313" key="7">
    <source>
        <dbReference type="Proteomes" id="UP001054837"/>
    </source>
</evidence>
<evidence type="ECO:0000256" key="2">
    <source>
        <dbReference type="ARBA" id="ARBA00022460"/>
    </source>
</evidence>
<sequence length="253" mass="27866">MNGKMERLWKSMIICASLWISVSAQHPPVTEKGFSDQYKSENTLGQYAFGYNEDHLSGGSFRRETGDEFGNKIGSYGLRVADGRIRVVNYVADHNGYRADVISNEPGLYSHHSNGYFGIDKKSIYGVAVPGLRFSAEAPYLTFSNGHQQEPIEVEQIEPAISWDDTVQDRPGKEPLYVQADDAPIADAMEDHLSQGIVDYEASATEHMTTESNTVHGDSHQTSDSGTIETVIETSTNNHTVSETTDGPAKDLE</sequence>
<dbReference type="GO" id="GO:0062129">
    <property type="term" value="C:chitin-based extracellular matrix"/>
    <property type="evidence" value="ECO:0007669"/>
    <property type="project" value="TreeGrafter"/>
</dbReference>
<organism evidence="6 7">
    <name type="scientific">Caerostris darwini</name>
    <dbReference type="NCBI Taxonomy" id="1538125"/>
    <lineage>
        <taxon>Eukaryota</taxon>
        <taxon>Metazoa</taxon>
        <taxon>Ecdysozoa</taxon>
        <taxon>Arthropoda</taxon>
        <taxon>Chelicerata</taxon>
        <taxon>Arachnida</taxon>
        <taxon>Araneae</taxon>
        <taxon>Araneomorphae</taxon>
        <taxon>Entelegynae</taxon>
        <taxon>Araneoidea</taxon>
        <taxon>Araneidae</taxon>
        <taxon>Caerostris</taxon>
    </lineage>
</organism>
<evidence type="ECO:0000256" key="4">
    <source>
        <dbReference type="SAM" id="MobiDB-lite"/>
    </source>
</evidence>
<keyword evidence="2 3" id="KW-0193">Cuticle</keyword>